<dbReference type="PROSITE" id="PS50075">
    <property type="entry name" value="CARRIER"/>
    <property type="match status" value="1"/>
</dbReference>
<dbReference type="SUPFAM" id="SSF47336">
    <property type="entry name" value="ACP-like"/>
    <property type="match status" value="1"/>
</dbReference>
<dbReference type="NCBIfam" id="NF002148">
    <property type="entry name" value="PRK00982.1-2"/>
    <property type="match status" value="1"/>
</dbReference>
<keyword evidence="6" id="KW-0150">Chloroplast</keyword>
<evidence type="ECO:0000256" key="9">
    <source>
        <dbReference type="ARBA" id="ARBA00022832"/>
    </source>
</evidence>
<evidence type="ECO:0000256" key="6">
    <source>
        <dbReference type="ARBA" id="ARBA00022528"/>
    </source>
</evidence>
<name>A0AAV1WD05_LUPLU</name>
<keyword evidence="7" id="KW-0597">Phosphoprotein</keyword>
<dbReference type="Proteomes" id="UP001497480">
    <property type="component" value="Unassembled WGS sequence"/>
</dbReference>
<evidence type="ECO:0000313" key="15">
    <source>
        <dbReference type="EMBL" id="CAL0307240.1"/>
    </source>
</evidence>
<evidence type="ECO:0000256" key="13">
    <source>
        <dbReference type="RuleBase" id="RU000722"/>
    </source>
</evidence>
<comment type="similarity">
    <text evidence="3">Belongs to the acyl carrier protein (ACP) family.</text>
</comment>
<keyword evidence="5 13" id="KW-0444">Lipid biosynthesis</keyword>
<keyword evidence="9" id="KW-0276">Fatty acid metabolism</keyword>
<dbReference type="GO" id="GO:0009507">
    <property type="term" value="C:chloroplast"/>
    <property type="evidence" value="ECO:0007669"/>
    <property type="project" value="UniProtKB-SubCell"/>
</dbReference>
<evidence type="ECO:0000256" key="4">
    <source>
        <dbReference type="ARBA" id="ARBA00022450"/>
    </source>
</evidence>
<evidence type="ECO:0000256" key="7">
    <source>
        <dbReference type="ARBA" id="ARBA00022553"/>
    </source>
</evidence>
<dbReference type="InterPro" id="IPR009081">
    <property type="entry name" value="PP-bd_ACP"/>
</dbReference>
<protein>
    <recommendedName>
        <fullName evidence="13">Acyl carrier protein</fullName>
    </recommendedName>
</protein>
<evidence type="ECO:0000256" key="2">
    <source>
        <dbReference type="ARBA" id="ARBA00004229"/>
    </source>
</evidence>
<comment type="subcellular location">
    <subcellularLocation>
        <location evidence="2">Plastid</location>
        <location evidence="2">Chloroplast</location>
    </subcellularLocation>
</comment>
<dbReference type="EMBL" id="CAXHTB010000005">
    <property type="protein sequence ID" value="CAL0307240.1"/>
    <property type="molecule type" value="Genomic_DNA"/>
</dbReference>
<dbReference type="InterPro" id="IPR020806">
    <property type="entry name" value="PKS_PP-bd"/>
</dbReference>
<evidence type="ECO:0000256" key="8">
    <source>
        <dbReference type="ARBA" id="ARBA00022640"/>
    </source>
</evidence>
<evidence type="ECO:0000313" key="16">
    <source>
        <dbReference type="Proteomes" id="UP001497480"/>
    </source>
</evidence>
<dbReference type="InterPro" id="IPR003231">
    <property type="entry name" value="ACP"/>
</dbReference>
<organism evidence="15 16">
    <name type="scientific">Lupinus luteus</name>
    <name type="common">European yellow lupine</name>
    <dbReference type="NCBI Taxonomy" id="3873"/>
    <lineage>
        <taxon>Eukaryota</taxon>
        <taxon>Viridiplantae</taxon>
        <taxon>Streptophyta</taxon>
        <taxon>Embryophyta</taxon>
        <taxon>Tracheophyta</taxon>
        <taxon>Spermatophyta</taxon>
        <taxon>Magnoliopsida</taxon>
        <taxon>eudicotyledons</taxon>
        <taxon>Gunneridae</taxon>
        <taxon>Pentapetalae</taxon>
        <taxon>rosids</taxon>
        <taxon>fabids</taxon>
        <taxon>Fabales</taxon>
        <taxon>Fabaceae</taxon>
        <taxon>Papilionoideae</taxon>
        <taxon>50 kb inversion clade</taxon>
        <taxon>genistoids sensu lato</taxon>
        <taxon>core genistoids</taxon>
        <taxon>Genisteae</taxon>
        <taxon>Lupinus</taxon>
    </lineage>
</organism>
<dbReference type="PANTHER" id="PTHR46153">
    <property type="entry name" value="ACYL CARRIER PROTEIN"/>
    <property type="match status" value="1"/>
</dbReference>
<dbReference type="InterPro" id="IPR036736">
    <property type="entry name" value="ACP-like_sf"/>
</dbReference>
<gene>
    <name evidence="15" type="ORF">LLUT_LOCUS8300</name>
</gene>
<evidence type="ECO:0000256" key="11">
    <source>
        <dbReference type="ARBA" id="ARBA00023098"/>
    </source>
</evidence>
<dbReference type="AlphaFoldDB" id="A0AAV1WD05"/>
<dbReference type="Gene3D" id="1.10.1200.10">
    <property type="entry name" value="ACP-like"/>
    <property type="match status" value="1"/>
</dbReference>
<proteinExistence type="inferred from homology"/>
<comment type="caution">
    <text evidence="15">The sequence shown here is derived from an EMBL/GenBank/DDBJ whole genome shotgun (WGS) entry which is preliminary data.</text>
</comment>
<evidence type="ECO:0000256" key="5">
    <source>
        <dbReference type="ARBA" id="ARBA00022516"/>
    </source>
</evidence>
<keyword evidence="8" id="KW-0934">Plastid</keyword>
<dbReference type="NCBIfam" id="TIGR00517">
    <property type="entry name" value="acyl_carrier"/>
    <property type="match status" value="1"/>
</dbReference>
<keyword evidence="11" id="KW-0443">Lipid metabolism</keyword>
<dbReference type="PANTHER" id="PTHR46153:SF29">
    <property type="entry name" value="ACYL CARRIER PROTEIN"/>
    <property type="match status" value="1"/>
</dbReference>
<evidence type="ECO:0000256" key="1">
    <source>
        <dbReference type="ARBA" id="ARBA00003180"/>
    </source>
</evidence>
<dbReference type="GO" id="GO:0031177">
    <property type="term" value="F:phosphopantetheine binding"/>
    <property type="evidence" value="ECO:0007669"/>
    <property type="project" value="InterPro"/>
</dbReference>
<keyword evidence="12 13" id="KW-0275">Fatty acid biosynthesis</keyword>
<accession>A0AAV1WD05</accession>
<sequence length="144" mass="15234">MASFTATSISLSTSFNKSLVPAGSRFSNPNSVSLSIKGTSFPSITLQPRAPPFQVTCAAKPETVEKVCNIVKKQLALPEDSSVTGESKFAALGADSLDTVEIVMGLEEEFGITVEEESAQSITTVQEAADMIDKLLETTEKKSA</sequence>
<comment type="function">
    <text evidence="1 13">Carrier of the growing fatty acid chain in fatty acid biosynthesis.</text>
</comment>
<dbReference type="PROSITE" id="PS00012">
    <property type="entry name" value="PHOSPHOPANTETHEINE"/>
    <property type="match status" value="1"/>
</dbReference>
<dbReference type="SMART" id="SM00823">
    <property type="entry name" value="PKS_PP"/>
    <property type="match status" value="1"/>
</dbReference>
<evidence type="ECO:0000256" key="3">
    <source>
        <dbReference type="ARBA" id="ARBA00010930"/>
    </source>
</evidence>
<keyword evidence="10" id="KW-0809">Transit peptide</keyword>
<keyword evidence="16" id="KW-1185">Reference proteome</keyword>
<dbReference type="InterPro" id="IPR044813">
    <property type="entry name" value="ACP_chloroplastic"/>
</dbReference>
<dbReference type="HAMAP" id="MF_01217">
    <property type="entry name" value="Acyl_carrier"/>
    <property type="match status" value="1"/>
</dbReference>
<keyword evidence="4 13" id="KW-0596">Phosphopantetheine</keyword>
<reference evidence="15 16" key="1">
    <citation type="submission" date="2024-03" db="EMBL/GenBank/DDBJ databases">
        <authorList>
            <person name="Martinez-Hernandez J."/>
        </authorList>
    </citation>
    <scope>NUCLEOTIDE SEQUENCE [LARGE SCALE GENOMIC DNA]</scope>
</reference>
<evidence type="ECO:0000259" key="14">
    <source>
        <dbReference type="PROSITE" id="PS50075"/>
    </source>
</evidence>
<feature type="domain" description="Carrier" evidence="14">
    <location>
        <begin position="61"/>
        <end position="136"/>
    </location>
</feature>
<evidence type="ECO:0000256" key="12">
    <source>
        <dbReference type="ARBA" id="ARBA00023160"/>
    </source>
</evidence>
<evidence type="ECO:0000256" key="10">
    <source>
        <dbReference type="ARBA" id="ARBA00022946"/>
    </source>
</evidence>
<dbReference type="Pfam" id="PF00550">
    <property type="entry name" value="PP-binding"/>
    <property type="match status" value="1"/>
</dbReference>
<dbReference type="InterPro" id="IPR006162">
    <property type="entry name" value="Ppantetheine_attach_site"/>
</dbReference>
<dbReference type="GO" id="GO:0000036">
    <property type="term" value="F:acyl carrier activity"/>
    <property type="evidence" value="ECO:0007669"/>
    <property type="project" value="InterPro"/>
</dbReference>